<name>A0A345ILX9_9DEIO</name>
<reference evidence="5 6" key="1">
    <citation type="submission" date="2018-07" db="EMBL/GenBank/DDBJ databases">
        <title>Complete Genome and Methylome Analysis of Deinococcus wulumuqiensis NEB 479.</title>
        <authorList>
            <person name="Fomenkov A."/>
            <person name="Luyten Y."/>
            <person name="Vincze T."/>
            <person name="Anton B.P."/>
            <person name="Clark T."/>
            <person name="Roberts R.J."/>
            <person name="Morgan R.D."/>
        </authorList>
    </citation>
    <scope>NUCLEOTIDE SEQUENCE [LARGE SCALE GENOMIC DNA]</scope>
    <source>
        <strain evidence="5 6">NEB 479</strain>
        <plasmid evidence="6">Plasmid pdrdi</plasmid>
    </source>
</reference>
<keyword evidence="5" id="KW-0347">Helicase</keyword>
<dbReference type="Pfam" id="PF13604">
    <property type="entry name" value="AAA_30"/>
    <property type="match status" value="1"/>
</dbReference>
<keyword evidence="5" id="KW-0614">Plasmid</keyword>
<organism evidence="5 6">
    <name type="scientific">Deinococcus wulumuqiensis</name>
    <dbReference type="NCBI Taxonomy" id="980427"/>
    <lineage>
        <taxon>Bacteria</taxon>
        <taxon>Thermotogati</taxon>
        <taxon>Deinococcota</taxon>
        <taxon>Deinococci</taxon>
        <taxon>Deinococcales</taxon>
        <taxon>Deinococcaceae</taxon>
        <taxon>Deinococcus</taxon>
    </lineage>
</organism>
<protein>
    <submittedName>
        <fullName evidence="5">Helicase RecD/TraA</fullName>
    </submittedName>
</protein>
<evidence type="ECO:0000256" key="2">
    <source>
        <dbReference type="ARBA" id="ARBA00022840"/>
    </source>
</evidence>
<dbReference type="GO" id="GO:0009338">
    <property type="term" value="C:exodeoxyribonuclease V complex"/>
    <property type="evidence" value="ECO:0007669"/>
    <property type="project" value="TreeGrafter"/>
</dbReference>
<gene>
    <name evidence="5" type="ORF">DVJ83_16235</name>
</gene>
<sequence length="653" mass="71172">MTLARVLSTRREVNGEESCRLDIDGRSVSLTGALPPIRAGQWLRIEYEGKRLLSAERVVTTEEVNWAFYGRLKGFERDGALKALGVLGEETHVIVTEQPELLRSVKGVTPSTARAMQNHARRQGRLYSALKELADMGIGPELTPTLISHHGAGAAQFIRDNPYAAITERLPLRVIDHAARRLGISIFDPRRAPALAYETVRLACEDEGHTCLPETVLERRLTEIHALEQEEAQQAIEGAYALGHLKADHRAAYLPRQHLTERWLAEDLVRLHLCQTNLCQTSTVPALDAPHLTEEQARAVALGCVSGVTVITGGPGTGKTTTLKALLDSLEAAGLSTNLCAPTGKAASRMTQSTGREATTLHRLLGYDGSNFGDKPLSGDVFVVDEVSMASNELLGALLRNIPDGKRVILVGDEDQLPPIDPGWPLGALVKTMPLARLTKTHRQAEGSPILRLAHQLIAGEVPARTGVPFQELTSPEQLVGLVKSQEIEQGQRPVVLSAGRQGPLGVSAINAALQEAFNPGEGRLRLGDPVMMTRNDHKRGLMNGMTGEIVSLGKKIACLFEEKVYELAASEAGLLELAYAMTIHRSQGSEWPGVIVTLSHQHHQLLSRQLAYTGVTRARAHLVAAGEREAWTRSALTGFPRRYSMLERMLRE</sequence>
<dbReference type="InterPro" id="IPR027785">
    <property type="entry name" value="UvrD-like_helicase_C"/>
</dbReference>
<evidence type="ECO:0000313" key="5">
    <source>
        <dbReference type="EMBL" id="AXH00702.1"/>
    </source>
</evidence>
<keyword evidence="1" id="KW-0547">Nucleotide-binding</keyword>
<feature type="domain" description="UvrD-like helicase C-terminal" evidence="3">
    <location>
        <begin position="578"/>
        <end position="624"/>
    </location>
</feature>
<dbReference type="AlphaFoldDB" id="A0A345ILX9"/>
<dbReference type="GO" id="GO:0006310">
    <property type="term" value="P:DNA recombination"/>
    <property type="evidence" value="ECO:0007669"/>
    <property type="project" value="TreeGrafter"/>
</dbReference>
<dbReference type="Proteomes" id="UP000253744">
    <property type="component" value="Plasmid pDrdI"/>
</dbReference>
<keyword evidence="2" id="KW-0067">ATP-binding</keyword>
<dbReference type="InterPro" id="IPR050534">
    <property type="entry name" value="Coronavir_polyprotein_1ab"/>
</dbReference>
<dbReference type="RefSeq" id="WP_162865781.1">
    <property type="nucleotide sequence ID" value="NZ_CP031163.1"/>
</dbReference>
<evidence type="ECO:0000259" key="3">
    <source>
        <dbReference type="Pfam" id="PF13538"/>
    </source>
</evidence>
<accession>A0A345ILX9</accession>
<keyword evidence="5" id="KW-0378">Hydrolase</keyword>
<evidence type="ECO:0000256" key="1">
    <source>
        <dbReference type="ARBA" id="ARBA00022741"/>
    </source>
</evidence>
<dbReference type="Pfam" id="PF14490">
    <property type="entry name" value="HHH_RecD2"/>
    <property type="match status" value="1"/>
</dbReference>
<feature type="domain" description="ATP-dependent RecD2 DNA helicase-like helix-hairpin-helix" evidence="4">
    <location>
        <begin position="126"/>
        <end position="211"/>
    </location>
</feature>
<dbReference type="EMBL" id="CP031163">
    <property type="protein sequence ID" value="AXH00702.1"/>
    <property type="molecule type" value="Genomic_DNA"/>
</dbReference>
<dbReference type="KEGG" id="dwu:DVJ83_16235"/>
<evidence type="ECO:0000259" key="4">
    <source>
        <dbReference type="Pfam" id="PF14490"/>
    </source>
</evidence>
<dbReference type="SUPFAM" id="SSF52540">
    <property type="entry name" value="P-loop containing nucleoside triphosphate hydrolases"/>
    <property type="match status" value="2"/>
</dbReference>
<dbReference type="Gene3D" id="2.30.30.940">
    <property type="match status" value="1"/>
</dbReference>
<dbReference type="InterPro" id="IPR029493">
    <property type="entry name" value="RecD2-like_HHH"/>
</dbReference>
<dbReference type="GO" id="GO:0005524">
    <property type="term" value="F:ATP binding"/>
    <property type="evidence" value="ECO:0007669"/>
    <property type="project" value="UniProtKB-KW"/>
</dbReference>
<dbReference type="GO" id="GO:0017116">
    <property type="term" value="F:single-stranded DNA helicase activity"/>
    <property type="evidence" value="ECO:0007669"/>
    <property type="project" value="TreeGrafter"/>
</dbReference>
<dbReference type="PANTHER" id="PTHR43788">
    <property type="entry name" value="DNA2/NAM7 HELICASE FAMILY MEMBER"/>
    <property type="match status" value="1"/>
</dbReference>
<dbReference type="Gene3D" id="3.40.50.300">
    <property type="entry name" value="P-loop containing nucleotide triphosphate hydrolases"/>
    <property type="match status" value="2"/>
</dbReference>
<evidence type="ECO:0000313" key="6">
    <source>
        <dbReference type="Proteomes" id="UP000253744"/>
    </source>
</evidence>
<dbReference type="Pfam" id="PF13538">
    <property type="entry name" value="UvrD_C_2"/>
    <property type="match status" value="1"/>
</dbReference>
<dbReference type="CDD" id="cd17933">
    <property type="entry name" value="DEXSc_RecD-like"/>
    <property type="match status" value="1"/>
</dbReference>
<dbReference type="Gene3D" id="1.10.10.2220">
    <property type="match status" value="1"/>
</dbReference>
<geneLocation type="plasmid" evidence="6">
    <name>pdrdi</name>
</geneLocation>
<dbReference type="PANTHER" id="PTHR43788:SF6">
    <property type="entry name" value="DNA HELICASE B"/>
    <property type="match status" value="1"/>
</dbReference>
<dbReference type="InterPro" id="IPR027417">
    <property type="entry name" value="P-loop_NTPase"/>
</dbReference>
<dbReference type="CDD" id="cd18809">
    <property type="entry name" value="SF1_C_RecD"/>
    <property type="match status" value="1"/>
</dbReference>
<proteinExistence type="predicted"/>